<keyword evidence="1" id="KW-0472">Membrane</keyword>
<keyword evidence="3" id="KW-1185">Reference proteome</keyword>
<feature type="transmembrane region" description="Helical" evidence="1">
    <location>
        <begin position="53"/>
        <end position="85"/>
    </location>
</feature>
<evidence type="ECO:0000256" key="1">
    <source>
        <dbReference type="SAM" id="Phobius"/>
    </source>
</evidence>
<name>A0A4Y6PWI3_PERCE</name>
<evidence type="ECO:0000313" key="3">
    <source>
        <dbReference type="Proteomes" id="UP000315995"/>
    </source>
</evidence>
<dbReference type="RefSeq" id="WP_141199159.1">
    <property type="nucleotide sequence ID" value="NZ_CP041186.1"/>
</dbReference>
<organism evidence="2 3">
    <name type="scientific">Persicimonas caeni</name>
    <dbReference type="NCBI Taxonomy" id="2292766"/>
    <lineage>
        <taxon>Bacteria</taxon>
        <taxon>Deltaproteobacteria</taxon>
        <taxon>Bradymonadales</taxon>
        <taxon>Bradymonadaceae</taxon>
        <taxon>Persicimonas</taxon>
    </lineage>
</organism>
<evidence type="ECO:0000313" key="2">
    <source>
        <dbReference type="EMBL" id="QDG52694.1"/>
    </source>
</evidence>
<dbReference type="AlphaFoldDB" id="A0A4Y6PWI3"/>
<sequence length="210" mass="23483">MSDELTIPATLIRREKYAPAWGVLLKPIEALISFFPSHRATKKGRQNAKQIRVLILGIGLAIMIFGGELGLILLGAAIMASALFLPMSEITKRSLLGRLKRARTQQVRDAKTQGELVHDGKRFILREDGKKLRRVLVDRGEHSLELRRRGESPCIGVRPPSGRKAESIWVCSPGHGSTPEEAQEISGEDVDIWAHVTPNDWDEIWKLLNK</sequence>
<proteinExistence type="predicted"/>
<accession>A0A5B8YCK9</accession>
<dbReference type="Proteomes" id="UP000315995">
    <property type="component" value="Chromosome"/>
</dbReference>
<reference evidence="2 3" key="1">
    <citation type="submission" date="2019-06" db="EMBL/GenBank/DDBJ databases">
        <title>Persicimonas caeni gen. nov., sp. nov., a predatory bacterium isolated from solar saltern.</title>
        <authorList>
            <person name="Wang S."/>
        </authorList>
    </citation>
    <scope>NUCLEOTIDE SEQUENCE [LARGE SCALE GENOMIC DNA]</scope>
    <source>
        <strain evidence="2 3">YN101</strain>
    </source>
</reference>
<dbReference type="OrthoDB" id="5507911at2"/>
<protein>
    <submittedName>
        <fullName evidence="2">Uncharacterized protein</fullName>
    </submittedName>
</protein>
<keyword evidence="1" id="KW-0812">Transmembrane</keyword>
<accession>A0A4Y6PWI3</accession>
<keyword evidence="1" id="KW-1133">Transmembrane helix</keyword>
<dbReference type="EMBL" id="CP041186">
    <property type="protein sequence ID" value="QDG52694.1"/>
    <property type="molecule type" value="Genomic_DNA"/>
</dbReference>
<gene>
    <name evidence="2" type="ORF">FIV42_18705</name>
</gene>